<name>A0A7K3VRR3_RHILE</name>
<organism evidence="1 2">
    <name type="scientific">Rhizobium leguminosarum</name>
    <dbReference type="NCBI Taxonomy" id="384"/>
    <lineage>
        <taxon>Bacteria</taxon>
        <taxon>Pseudomonadati</taxon>
        <taxon>Pseudomonadota</taxon>
        <taxon>Alphaproteobacteria</taxon>
        <taxon>Hyphomicrobiales</taxon>
        <taxon>Rhizobiaceae</taxon>
        <taxon>Rhizobium/Agrobacterium group</taxon>
        <taxon>Rhizobium</taxon>
    </lineage>
</organism>
<dbReference type="EMBL" id="WUFV01000033">
    <property type="protein sequence ID" value="NEK19853.1"/>
    <property type="molecule type" value="Genomic_DNA"/>
</dbReference>
<accession>A0A7K3VRR3</accession>
<evidence type="ECO:0008006" key="3">
    <source>
        <dbReference type="Google" id="ProtNLM"/>
    </source>
</evidence>
<proteinExistence type="predicted"/>
<dbReference type="RefSeq" id="WP_164049934.1">
    <property type="nucleotide sequence ID" value="NZ_WUFV01000033.1"/>
</dbReference>
<evidence type="ECO:0000313" key="1">
    <source>
        <dbReference type="EMBL" id="NEK19853.1"/>
    </source>
</evidence>
<gene>
    <name evidence="1" type="ORF">GR257_34370</name>
</gene>
<sequence>MTDISSFPSSQGTMAEKVRTFPWHQTPLGAIRTWSAALRITVDAMISSKFPQCLFWGEDLIAIYNDGYLPMLGNKQEALGKPLRATWSENWEDLRSITKKNNVGRNRLPRRLSARNHATRAG</sequence>
<comment type="caution">
    <text evidence="1">The sequence shown here is derived from an EMBL/GenBank/DDBJ whole genome shotgun (WGS) entry which is preliminary data.</text>
</comment>
<evidence type="ECO:0000313" key="2">
    <source>
        <dbReference type="Proteomes" id="UP000471705"/>
    </source>
</evidence>
<dbReference type="Proteomes" id="UP000471705">
    <property type="component" value="Unassembled WGS sequence"/>
</dbReference>
<protein>
    <recommendedName>
        <fullName evidence="3">Hybrid sensor histidine kinase/response regulator</fullName>
    </recommendedName>
</protein>
<dbReference type="AlphaFoldDB" id="A0A7K3VRR3"/>
<reference evidence="1 2" key="1">
    <citation type="submission" date="2019-12" db="EMBL/GenBank/DDBJ databases">
        <title>Rhizobium genotypes associated with high levels of biological nitrogen fixation by grain legumes in a temperate-maritime cropping system.</title>
        <authorList>
            <person name="Maluk M."/>
            <person name="Francesc Ferrando Molina F."/>
            <person name="Lopez Del Egido L."/>
            <person name="Lafos M."/>
            <person name="Langarica-Fuentes A."/>
            <person name="Gebre Yohannes G."/>
            <person name="Young M.W."/>
            <person name="Martin P."/>
            <person name="Gantlett R."/>
            <person name="Kenicer G."/>
            <person name="Hawes C."/>
            <person name="Begg G.S."/>
            <person name="Quilliam R.S."/>
            <person name="Squire G.R."/>
            <person name="Poole P.S."/>
            <person name="Young P.W."/>
            <person name="Iannetta P.M."/>
            <person name="James E.K."/>
        </authorList>
    </citation>
    <scope>NUCLEOTIDE SEQUENCE [LARGE SCALE GENOMIC DNA]</scope>
    <source>
        <strain evidence="1 2">JHI54</strain>
    </source>
</reference>